<dbReference type="InterPro" id="IPR046335">
    <property type="entry name" value="LacI/GalR-like_sensor"/>
</dbReference>
<feature type="domain" description="HTH gntR-type" evidence="4">
    <location>
        <begin position="9"/>
        <end position="77"/>
    </location>
</feature>
<dbReference type="InterPro" id="IPR000524">
    <property type="entry name" value="Tscrpt_reg_HTH_GntR"/>
</dbReference>
<dbReference type="PROSITE" id="PS50949">
    <property type="entry name" value="HTH_GNTR"/>
    <property type="match status" value="1"/>
</dbReference>
<dbReference type="EMBL" id="DF820460">
    <property type="protein sequence ID" value="GAK53892.1"/>
    <property type="molecule type" value="Genomic_DNA"/>
</dbReference>
<evidence type="ECO:0000313" key="6">
    <source>
        <dbReference type="Proteomes" id="UP000030700"/>
    </source>
</evidence>
<dbReference type="GO" id="GO:0003700">
    <property type="term" value="F:DNA-binding transcription factor activity"/>
    <property type="evidence" value="ECO:0007669"/>
    <property type="project" value="InterPro"/>
</dbReference>
<dbReference type="InterPro" id="IPR033532">
    <property type="entry name" value="AraR_ligand_bind_dom"/>
</dbReference>
<organism evidence="5">
    <name type="scientific">Candidatus Moduliflexus flocculans</name>
    <dbReference type="NCBI Taxonomy" id="1499966"/>
    <lineage>
        <taxon>Bacteria</taxon>
        <taxon>Candidatus Moduliflexota</taxon>
        <taxon>Candidatus Moduliflexia</taxon>
        <taxon>Candidatus Moduliflexales</taxon>
        <taxon>Candidatus Moduliflexaceae</taxon>
    </lineage>
</organism>
<evidence type="ECO:0000256" key="3">
    <source>
        <dbReference type="ARBA" id="ARBA00023163"/>
    </source>
</evidence>
<keyword evidence="6" id="KW-1185">Reference proteome</keyword>
<dbReference type="Pfam" id="PF00392">
    <property type="entry name" value="GntR"/>
    <property type="match status" value="1"/>
</dbReference>
<gene>
    <name evidence="5" type="ORF">U14_05167</name>
</gene>
<name>A0A081BR61_9BACT</name>
<dbReference type="PANTHER" id="PTHR30146">
    <property type="entry name" value="LACI-RELATED TRANSCRIPTIONAL REPRESSOR"/>
    <property type="match status" value="1"/>
</dbReference>
<dbReference type="HOGENOM" id="CLU_037628_15_0_0"/>
<keyword evidence="2" id="KW-0238">DNA-binding</keyword>
<proteinExistence type="predicted"/>
<dbReference type="SMART" id="SM00345">
    <property type="entry name" value="HTH_GNTR"/>
    <property type="match status" value="1"/>
</dbReference>
<keyword evidence="3" id="KW-0804">Transcription</keyword>
<dbReference type="InterPro" id="IPR036388">
    <property type="entry name" value="WH-like_DNA-bd_sf"/>
</dbReference>
<dbReference type="CDD" id="cd01541">
    <property type="entry name" value="PBP1_AraR"/>
    <property type="match status" value="1"/>
</dbReference>
<dbReference type="Gene3D" id="3.40.50.2300">
    <property type="match status" value="2"/>
</dbReference>
<dbReference type="SUPFAM" id="SSF53822">
    <property type="entry name" value="Periplasmic binding protein-like I"/>
    <property type="match status" value="1"/>
</dbReference>
<dbReference type="InterPro" id="IPR028082">
    <property type="entry name" value="Peripla_BP_I"/>
</dbReference>
<dbReference type="Pfam" id="PF13377">
    <property type="entry name" value="Peripla_BP_3"/>
    <property type="match status" value="1"/>
</dbReference>
<dbReference type="PRINTS" id="PR00035">
    <property type="entry name" value="HTHGNTR"/>
</dbReference>
<evidence type="ECO:0000256" key="1">
    <source>
        <dbReference type="ARBA" id="ARBA00023015"/>
    </source>
</evidence>
<keyword evidence="1" id="KW-0805">Transcription regulation</keyword>
<reference evidence="5" key="1">
    <citation type="journal article" date="2015" name="PeerJ">
        <title>First genomic representation of candidate bacterial phylum KSB3 points to enhanced environmental sensing as a trigger of wastewater bulking.</title>
        <authorList>
            <person name="Sekiguchi Y."/>
            <person name="Ohashi A."/>
            <person name="Parks D.H."/>
            <person name="Yamauchi T."/>
            <person name="Tyson G.W."/>
            <person name="Hugenholtz P."/>
        </authorList>
    </citation>
    <scope>NUCLEOTIDE SEQUENCE [LARGE SCALE GENOMIC DNA]</scope>
</reference>
<dbReference type="SUPFAM" id="SSF46785">
    <property type="entry name" value="Winged helix' DNA-binding domain"/>
    <property type="match status" value="1"/>
</dbReference>
<dbReference type="Gene3D" id="1.10.10.10">
    <property type="entry name" value="Winged helix-like DNA-binding domain superfamily/Winged helix DNA-binding domain"/>
    <property type="match status" value="1"/>
</dbReference>
<protein>
    <submittedName>
        <fullName evidence="5">Transcriptional repressor</fullName>
    </submittedName>
</protein>
<dbReference type="PANTHER" id="PTHR30146:SF109">
    <property type="entry name" value="HTH-TYPE TRANSCRIPTIONAL REGULATOR GALS"/>
    <property type="match status" value="1"/>
</dbReference>
<sequence>METGTDRPQPKYLQLKATLLCYLIDEHYQPDQKIPTEHALLAQFNVSRGTIRQALAELENEGVLYKIQGSGTFFSGNLPVERKQSHLLGVVTPSLSFYIYPQIIQGITDVAQQQRYHVVLGSSKTSPGQELGCIEQLLAKNIDGLIFEPAPNLQSVPDTELINLLKKLTIPVVFMGTAMPDTNLSYVTVDDVEGGFRATNYLIAAGHRRIACLYPPNTPAGQHRYQGYRNALNVAGIAPDCQLEKQITTFYSDETYRQTLAVMNELFALGETRPTAVFFFNDLLAAAGCAAIEAAGLNVPNDISMVGFDDSELALQARVPLTSMVHPKYYQGKWAAELLFEKLEHPEQRFPKHLLITPTLVERDSVKVII</sequence>
<dbReference type="STRING" id="1499966.U14_05167"/>
<evidence type="ECO:0000256" key="2">
    <source>
        <dbReference type="ARBA" id="ARBA00023125"/>
    </source>
</evidence>
<dbReference type="Proteomes" id="UP000030700">
    <property type="component" value="Unassembled WGS sequence"/>
</dbReference>
<dbReference type="GO" id="GO:0000976">
    <property type="term" value="F:transcription cis-regulatory region binding"/>
    <property type="evidence" value="ECO:0007669"/>
    <property type="project" value="TreeGrafter"/>
</dbReference>
<evidence type="ECO:0000259" key="4">
    <source>
        <dbReference type="PROSITE" id="PS50949"/>
    </source>
</evidence>
<accession>A0A081BR61</accession>
<dbReference type="InterPro" id="IPR036390">
    <property type="entry name" value="WH_DNA-bd_sf"/>
</dbReference>
<dbReference type="CDD" id="cd07377">
    <property type="entry name" value="WHTH_GntR"/>
    <property type="match status" value="1"/>
</dbReference>
<dbReference type="AlphaFoldDB" id="A0A081BR61"/>
<evidence type="ECO:0000313" key="5">
    <source>
        <dbReference type="EMBL" id="GAK53892.1"/>
    </source>
</evidence>